<proteinExistence type="predicted"/>
<evidence type="ECO:0000313" key="2">
    <source>
        <dbReference type="Proteomes" id="UP001239111"/>
    </source>
</evidence>
<comment type="caution">
    <text evidence="1">The sequence shown here is derived from an EMBL/GenBank/DDBJ whole genome shotgun (WGS) entry which is preliminary data.</text>
</comment>
<name>A0ACC2NIB6_9HYME</name>
<protein>
    <submittedName>
        <fullName evidence="1">Uncharacterized protein</fullName>
    </submittedName>
</protein>
<dbReference type="Proteomes" id="UP001239111">
    <property type="component" value="Chromosome 3"/>
</dbReference>
<gene>
    <name evidence="1" type="ORF">QAD02_002133</name>
</gene>
<evidence type="ECO:0000313" key="1">
    <source>
        <dbReference type="EMBL" id="KAJ8670874.1"/>
    </source>
</evidence>
<reference evidence="1" key="1">
    <citation type="submission" date="2023-04" db="EMBL/GenBank/DDBJ databases">
        <title>A chromosome-level genome assembly of the parasitoid wasp Eretmocerus hayati.</title>
        <authorList>
            <person name="Zhong Y."/>
            <person name="Liu S."/>
            <person name="Liu Y."/>
        </authorList>
    </citation>
    <scope>NUCLEOTIDE SEQUENCE</scope>
    <source>
        <strain evidence="1">ZJU_SS_LIU_2023</strain>
    </source>
</reference>
<keyword evidence="2" id="KW-1185">Reference proteome</keyword>
<sequence>MKESGNGAGTSASVRGSESSSASGESHDDQLLLLSKSEVFALIDTVTSQNNVLLEWLSKEKETGRIVKIREAVSSITGALAKLSSAYLSSLTAHRTNGIICQRMNFSCERIEQSVASLVNQNPSSSDTRSYPNKVKQNSVDPPCKVSLSHGRSFAIKARKHVVIDPTANNENQFPSSKETRQALSISVNPIAMKINVQRVINSREKSVIIEGDESLNKLQNSPALEAAGLEVKANTKMNPRIIVHDIPVELGKDEILKYLVEQNIPELSVADLKAIFLYSAAQKKYRSCVIETSSAIRKTLLEKQRVFIQWSSCRLGDHVSIFQCFKCQGIGHSSEASPLLQYAQQVMVQHHALQTTVHPAHVCSAYHGAACIQHIRLCQYMSGRPRLEYPWLYSRLRILQFIAVVVPHNEFAAALLLLIAASHRSYVYPPPPLPSSSQQVLAPT</sequence>
<organism evidence="1 2">
    <name type="scientific">Eretmocerus hayati</name>
    <dbReference type="NCBI Taxonomy" id="131215"/>
    <lineage>
        <taxon>Eukaryota</taxon>
        <taxon>Metazoa</taxon>
        <taxon>Ecdysozoa</taxon>
        <taxon>Arthropoda</taxon>
        <taxon>Hexapoda</taxon>
        <taxon>Insecta</taxon>
        <taxon>Pterygota</taxon>
        <taxon>Neoptera</taxon>
        <taxon>Endopterygota</taxon>
        <taxon>Hymenoptera</taxon>
        <taxon>Apocrita</taxon>
        <taxon>Proctotrupomorpha</taxon>
        <taxon>Chalcidoidea</taxon>
        <taxon>Aphelinidae</taxon>
        <taxon>Aphelininae</taxon>
        <taxon>Eretmocerus</taxon>
    </lineage>
</organism>
<dbReference type="EMBL" id="CM056743">
    <property type="protein sequence ID" value="KAJ8670874.1"/>
    <property type="molecule type" value="Genomic_DNA"/>
</dbReference>
<accession>A0ACC2NIB6</accession>